<dbReference type="GO" id="GO:0050661">
    <property type="term" value="F:NADP binding"/>
    <property type="evidence" value="ECO:0007669"/>
    <property type="project" value="InterPro"/>
</dbReference>
<organism evidence="17 18">
    <name type="scientific">Stigmatella aurantiaca</name>
    <dbReference type="NCBI Taxonomy" id="41"/>
    <lineage>
        <taxon>Bacteria</taxon>
        <taxon>Pseudomonadati</taxon>
        <taxon>Myxococcota</taxon>
        <taxon>Myxococcia</taxon>
        <taxon>Myxococcales</taxon>
        <taxon>Cystobacterineae</taxon>
        <taxon>Archangiaceae</taxon>
        <taxon>Stigmatella</taxon>
    </lineage>
</organism>
<dbReference type="InterPro" id="IPR023753">
    <property type="entry name" value="FAD/NAD-binding_dom"/>
</dbReference>
<keyword evidence="6 13" id="KW-0560">Oxidoreductase</keyword>
<evidence type="ECO:0000256" key="4">
    <source>
        <dbReference type="ARBA" id="ARBA00022827"/>
    </source>
</evidence>
<keyword evidence="7" id="KW-1015">Disulfide bond</keyword>
<comment type="cofactor">
    <cofactor evidence="11">
        <name>FAD</name>
        <dbReference type="ChEBI" id="CHEBI:57692"/>
    </cofactor>
    <text evidence="11">Binds 1 FAD per subunit.</text>
</comment>
<dbReference type="PANTHER" id="PTHR42737:SF2">
    <property type="entry name" value="GLUTATHIONE REDUCTASE"/>
    <property type="match status" value="1"/>
</dbReference>
<evidence type="ECO:0000256" key="2">
    <source>
        <dbReference type="ARBA" id="ARBA00011738"/>
    </source>
</evidence>
<accession>A0A1H7TVV8</accession>
<comment type="function">
    <text evidence="14">Catalyzes the reduction of glutathione disulfide (GSSG) to reduced glutathione (GSH).</text>
</comment>
<dbReference type="GO" id="GO:0005829">
    <property type="term" value="C:cytosol"/>
    <property type="evidence" value="ECO:0007669"/>
    <property type="project" value="TreeGrafter"/>
</dbReference>
<dbReference type="InterPro" id="IPR016156">
    <property type="entry name" value="FAD/NAD-linked_Rdtase_dimer_sf"/>
</dbReference>
<dbReference type="SUPFAM" id="SSF55424">
    <property type="entry name" value="FAD/NAD-linked reductases, dimerisation (C-terminal) domain"/>
    <property type="match status" value="1"/>
</dbReference>
<evidence type="ECO:0000256" key="7">
    <source>
        <dbReference type="ARBA" id="ARBA00023157"/>
    </source>
</evidence>
<evidence type="ECO:0000256" key="12">
    <source>
        <dbReference type="PIRSR" id="PIRSR000350-4"/>
    </source>
</evidence>
<dbReference type="InterPro" id="IPR001100">
    <property type="entry name" value="Pyr_nuc-diS_OxRdtase"/>
</dbReference>
<evidence type="ECO:0000256" key="14">
    <source>
        <dbReference type="RuleBase" id="RU365040"/>
    </source>
</evidence>
<evidence type="ECO:0000256" key="3">
    <source>
        <dbReference type="ARBA" id="ARBA00022630"/>
    </source>
</evidence>
<evidence type="ECO:0000313" key="17">
    <source>
        <dbReference type="EMBL" id="SEL88644.1"/>
    </source>
</evidence>
<dbReference type="NCBIfam" id="NF004776">
    <property type="entry name" value="PRK06116.1"/>
    <property type="match status" value="1"/>
</dbReference>
<keyword evidence="8 13" id="KW-0676">Redox-active center</keyword>
<dbReference type="GO" id="GO:0050660">
    <property type="term" value="F:flavin adenine dinucleotide binding"/>
    <property type="evidence" value="ECO:0007669"/>
    <property type="project" value="InterPro"/>
</dbReference>
<evidence type="ECO:0000256" key="9">
    <source>
        <dbReference type="ARBA" id="ARBA00049142"/>
    </source>
</evidence>
<reference evidence="18" key="1">
    <citation type="submission" date="2016-10" db="EMBL/GenBank/DDBJ databases">
        <authorList>
            <person name="Varghese N."/>
            <person name="Submissions S."/>
        </authorList>
    </citation>
    <scope>NUCLEOTIDE SEQUENCE [LARGE SCALE GENOMIC DNA]</scope>
    <source>
        <strain evidence="18">DSM 17044</strain>
    </source>
</reference>
<evidence type="ECO:0000256" key="6">
    <source>
        <dbReference type="ARBA" id="ARBA00023002"/>
    </source>
</evidence>
<dbReference type="PROSITE" id="PS00076">
    <property type="entry name" value="PYRIDINE_REDOX_1"/>
    <property type="match status" value="1"/>
</dbReference>
<keyword evidence="3 13" id="KW-0285">Flavoprotein</keyword>
<dbReference type="Gene3D" id="3.50.50.60">
    <property type="entry name" value="FAD/NAD(P)-binding domain"/>
    <property type="match status" value="2"/>
</dbReference>
<dbReference type="InterPro" id="IPR004099">
    <property type="entry name" value="Pyr_nucl-diS_OxRdtase_dimer"/>
</dbReference>
<dbReference type="Pfam" id="PF07992">
    <property type="entry name" value="Pyr_redox_2"/>
    <property type="match status" value="1"/>
</dbReference>
<dbReference type="AlphaFoldDB" id="A0A1H7TVV8"/>
<dbReference type="FunFam" id="3.50.50.60:FF:000051">
    <property type="entry name" value="Glutathione reductase"/>
    <property type="match status" value="1"/>
</dbReference>
<evidence type="ECO:0000259" key="16">
    <source>
        <dbReference type="Pfam" id="PF07992"/>
    </source>
</evidence>
<evidence type="ECO:0000313" key="18">
    <source>
        <dbReference type="Proteomes" id="UP000182719"/>
    </source>
</evidence>
<dbReference type="NCBIfam" id="TIGR01424">
    <property type="entry name" value="gluta_reduc_2"/>
    <property type="match status" value="1"/>
</dbReference>
<comment type="catalytic activity">
    <reaction evidence="9 14">
        <text>2 glutathione + NADP(+) = glutathione disulfide + NADPH + H(+)</text>
        <dbReference type="Rhea" id="RHEA:11740"/>
        <dbReference type="ChEBI" id="CHEBI:15378"/>
        <dbReference type="ChEBI" id="CHEBI:57783"/>
        <dbReference type="ChEBI" id="CHEBI:57925"/>
        <dbReference type="ChEBI" id="CHEBI:58297"/>
        <dbReference type="ChEBI" id="CHEBI:58349"/>
        <dbReference type="EC" id="1.8.1.7"/>
    </reaction>
</comment>
<dbReference type="GO" id="GO:0045454">
    <property type="term" value="P:cell redox homeostasis"/>
    <property type="evidence" value="ECO:0007669"/>
    <property type="project" value="InterPro"/>
</dbReference>
<evidence type="ECO:0000256" key="5">
    <source>
        <dbReference type="ARBA" id="ARBA00022857"/>
    </source>
</evidence>
<dbReference type="PIRSF" id="PIRSF000350">
    <property type="entry name" value="Mercury_reductase_MerA"/>
    <property type="match status" value="1"/>
</dbReference>
<proteinExistence type="inferred from homology"/>
<feature type="binding site" evidence="11">
    <location>
        <position position="52"/>
    </location>
    <ligand>
        <name>FAD</name>
        <dbReference type="ChEBI" id="CHEBI:57692"/>
    </ligand>
</feature>
<dbReference type="InterPro" id="IPR012999">
    <property type="entry name" value="Pyr_OxRdtase_I_AS"/>
</dbReference>
<keyword evidence="11" id="KW-0547">Nucleotide-binding</keyword>
<dbReference type="Pfam" id="PF02852">
    <property type="entry name" value="Pyr_redox_dim"/>
    <property type="match status" value="1"/>
</dbReference>
<dbReference type="SUPFAM" id="SSF51905">
    <property type="entry name" value="FAD/NAD(P)-binding domain"/>
    <property type="match status" value="1"/>
</dbReference>
<dbReference type="OrthoDB" id="9786429at2"/>
<dbReference type="GO" id="GO:0034599">
    <property type="term" value="P:cellular response to oxidative stress"/>
    <property type="evidence" value="ECO:0007669"/>
    <property type="project" value="TreeGrafter"/>
</dbReference>
<dbReference type="PRINTS" id="PR00411">
    <property type="entry name" value="PNDRDTASEI"/>
</dbReference>
<dbReference type="Gene3D" id="3.30.390.30">
    <property type="match status" value="1"/>
</dbReference>
<feature type="active site" description="Proton acceptor" evidence="10">
    <location>
        <position position="436"/>
    </location>
</feature>
<dbReference type="GO" id="GO:0004362">
    <property type="term" value="F:glutathione-disulfide reductase (NADPH) activity"/>
    <property type="evidence" value="ECO:0007669"/>
    <property type="project" value="UniProtKB-EC"/>
</dbReference>
<comment type="similarity">
    <text evidence="1 13">Belongs to the class-I pyridine nucleotide-disulfide oxidoreductase family.</text>
</comment>
<feature type="domain" description="Pyridine nucleotide-disulphide oxidoreductase dimerisation" evidence="15">
    <location>
        <begin position="338"/>
        <end position="445"/>
    </location>
</feature>
<feature type="domain" description="FAD/NAD(P)-binding" evidence="16">
    <location>
        <begin position="7"/>
        <end position="318"/>
    </location>
</feature>
<dbReference type="PRINTS" id="PR00368">
    <property type="entry name" value="FADPNR"/>
</dbReference>
<keyword evidence="18" id="KW-1185">Reference proteome</keyword>
<name>A0A1H7TVV8_STIAU</name>
<dbReference type="RefSeq" id="WP_075007863.1">
    <property type="nucleotide sequence ID" value="NZ_FOAP01000009.1"/>
</dbReference>
<feature type="binding site" evidence="11">
    <location>
        <position position="262"/>
    </location>
    <ligand>
        <name>NAD(+)</name>
        <dbReference type="ChEBI" id="CHEBI:57540"/>
    </ligand>
</feature>
<protein>
    <recommendedName>
        <fullName evidence="14">Glutathione reductase</fullName>
        <shortName evidence="14">GRase</shortName>
        <ecNumber evidence="14">1.8.1.7</ecNumber>
    </recommendedName>
</protein>
<dbReference type="InterPro" id="IPR046952">
    <property type="entry name" value="GSHR/TRXR-like"/>
</dbReference>
<dbReference type="InterPro" id="IPR036188">
    <property type="entry name" value="FAD/NAD-bd_sf"/>
</dbReference>
<evidence type="ECO:0000256" key="13">
    <source>
        <dbReference type="RuleBase" id="RU003691"/>
    </source>
</evidence>
<dbReference type="Proteomes" id="UP000182719">
    <property type="component" value="Unassembled WGS sequence"/>
</dbReference>
<sequence length="453" mass="48902">MPQYDFDLLTIGGGSGGTAASRRAGTLGARVALCEEDRVGGTCVLRGCVPKKLLVYGSHFREEFEDAAGYGWSVPEPTLDWKKLQAAKDREMDRLHHVYQRLLRDAGVRLIDGRARILDAHTVEAGGHRYTAAHLLIATGSRPSIPRMPGKEHVLSSDGVLSLPELPRRMIIVGGGYIGVEFASIFNGLGVQVTLLVREDTVLKGFDEDVRSVLSQELRKKGVDLQCGVSVRDVEKSPDGTRSVLTKTGETLEAEVVLFATGRVPNTRGLGLEEVGVKLDEQGAVVVDEWSHSSVKHIHAVGDVTNRLNLTPVAIAEGRALAETLFHGNPSRVDYGAIPSAVFTQPPVGTVGLTEKEAREKHGAVDVYVSSFRPMKHTLSGRNEGAMMKVIAERDTGRVLGFHMVGMDAPEILQGLAVAFHCGVTKKQLDATVGIHPTAAEEFVTLSDKRSEP</sequence>
<dbReference type="EMBL" id="FOAP01000009">
    <property type="protein sequence ID" value="SEL88644.1"/>
    <property type="molecule type" value="Genomic_DNA"/>
</dbReference>
<dbReference type="InterPro" id="IPR006324">
    <property type="entry name" value="GSHR"/>
</dbReference>
<evidence type="ECO:0000259" key="15">
    <source>
        <dbReference type="Pfam" id="PF02852"/>
    </source>
</evidence>
<keyword evidence="5 14" id="KW-0521">NADP</keyword>
<feature type="binding site" evidence="11">
    <location>
        <begin position="139"/>
        <end position="141"/>
    </location>
    <ligand>
        <name>FAD</name>
        <dbReference type="ChEBI" id="CHEBI:57692"/>
    </ligand>
</feature>
<evidence type="ECO:0000256" key="8">
    <source>
        <dbReference type="ARBA" id="ARBA00023284"/>
    </source>
</evidence>
<comment type="subunit">
    <text evidence="2">Homodimer.</text>
</comment>
<keyword evidence="4 11" id="KW-0274">FAD</keyword>
<dbReference type="EC" id="1.8.1.7" evidence="14"/>
<dbReference type="GO" id="GO:0006749">
    <property type="term" value="P:glutathione metabolic process"/>
    <property type="evidence" value="ECO:0007669"/>
    <property type="project" value="InterPro"/>
</dbReference>
<evidence type="ECO:0000256" key="11">
    <source>
        <dbReference type="PIRSR" id="PIRSR000350-3"/>
    </source>
</evidence>
<feature type="binding site" evidence="11">
    <location>
        <begin position="174"/>
        <end position="181"/>
    </location>
    <ligand>
        <name>NAD(+)</name>
        <dbReference type="ChEBI" id="CHEBI:57540"/>
    </ligand>
</feature>
<evidence type="ECO:0000256" key="1">
    <source>
        <dbReference type="ARBA" id="ARBA00007532"/>
    </source>
</evidence>
<gene>
    <name evidence="17" type="ORF">SAMN05444354_109180</name>
</gene>
<dbReference type="PANTHER" id="PTHR42737">
    <property type="entry name" value="GLUTATHIONE REDUCTASE"/>
    <property type="match status" value="1"/>
</dbReference>
<feature type="disulfide bond" description="Redox-active" evidence="12">
    <location>
        <begin position="43"/>
        <end position="48"/>
    </location>
</feature>
<evidence type="ECO:0000256" key="10">
    <source>
        <dbReference type="PIRSR" id="PIRSR000350-2"/>
    </source>
</evidence>
<keyword evidence="11" id="KW-0520">NAD</keyword>
<feature type="binding site" evidence="11">
    <location>
        <position position="303"/>
    </location>
    <ligand>
        <name>FAD</name>
        <dbReference type="ChEBI" id="CHEBI:57692"/>
    </ligand>
</feature>